<proteinExistence type="inferred from homology"/>
<keyword evidence="5 6" id="KW-0408">Iron</keyword>
<dbReference type="Gene3D" id="1.10.630.10">
    <property type="entry name" value="Cytochrome P450"/>
    <property type="match status" value="2"/>
</dbReference>
<dbReference type="EMBL" id="JAIPUX010000035">
    <property type="protein sequence ID" value="KAH0631647.1"/>
    <property type="molecule type" value="Genomic_DNA"/>
</dbReference>
<keyword evidence="7" id="KW-1133">Transmembrane helix</keyword>
<organism evidence="8 9">
    <name type="scientific">Phrynosoma platyrhinos</name>
    <name type="common">Desert horned lizard</name>
    <dbReference type="NCBI Taxonomy" id="52577"/>
    <lineage>
        <taxon>Eukaryota</taxon>
        <taxon>Metazoa</taxon>
        <taxon>Chordata</taxon>
        <taxon>Craniata</taxon>
        <taxon>Vertebrata</taxon>
        <taxon>Euteleostomi</taxon>
        <taxon>Lepidosauria</taxon>
        <taxon>Squamata</taxon>
        <taxon>Bifurcata</taxon>
        <taxon>Unidentata</taxon>
        <taxon>Episquamata</taxon>
        <taxon>Toxicofera</taxon>
        <taxon>Iguania</taxon>
        <taxon>Phrynosomatidae</taxon>
        <taxon>Phrynosomatinae</taxon>
        <taxon>Phrynosoma</taxon>
    </lineage>
</organism>
<evidence type="ECO:0000256" key="5">
    <source>
        <dbReference type="ARBA" id="ARBA00023004"/>
    </source>
</evidence>
<keyword evidence="9" id="KW-1185">Reference proteome</keyword>
<dbReference type="InterPro" id="IPR002401">
    <property type="entry name" value="Cyt_P450_E_grp-I"/>
</dbReference>
<evidence type="ECO:0000313" key="9">
    <source>
        <dbReference type="Proteomes" id="UP000826234"/>
    </source>
</evidence>
<dbReference type="Proteomes" id="UP000826234">
    <property type="component" value="Unassembled WGS sequence"/>
</dbReference>
<dbReference type="PROSITE" id="PS00086">
    <property type="entry name" value="CYTOCHROME_P450"/>
    <property type="match status" value="1"/>
</dbReference>
<dbReference type="InterPro" id="IPR001128">
    <property type="entry name" value="Cyt_P450"/>
</dbReference>
<sequence length="334" mass="38548">MALFGAWTFSLLISCITFFLVLRWRRKPKDGNLPPSPFRLPWLGNLLQVDIQNLFMSLYRLQEQYGPVFTVYMGPQPVVVLCGYEAIKEALVDNAEVFGGRARMLGMDDTMQNYGIGSSNGERWKELRNFCQSALRNFGVGKRSMEERIQEEAEFLVEALRKTEAKIHEEIDQVIGRNRRPCMDDRKKMPYTDAVIHEIHRYADVSPIGIPHLVTRDTQFRGYTIPKDTTVILFLTTALEDPCYFETPKKFNPAHFLDKNGDFRKNEAFLPFSAGKRVCLGENLARMEIFLFLTTVLQNFNLRTLQDREEIDILPEVHSSGKLPQPYQLSVVPR</sequence>
<feature type="transmembrane region" description="Helical" evidence="7">
    <location>
        <begin position="6"/>
        <end position="24"/>
    </location>
</feature>
<keyword evidence="6" id="KW-0503">Monooxygenase</keyword>
<evidence type="ECO:0000256" key="4">
    <source>
        <dbReference type="ARBA" id="ARBA00022723"/>
    </source>
</evidence>
<keyword evidence="3 6" id="KW-0349">Heme</keyword>
<dbReference type="InterPro" id="IPR017972">
    <property type="entry name" value="Cyt_P450_CS"/>
</dbReference>
<dbReference type="PRINTS" id="PR00385">
    <property type="entry name" value="P450"/>
</dbReference>
<evidence type="ECO:0000256" key="7">
    <source>
        <dbReference type="SAM" id="Phobius"/>
    </source>
</evidence>
<accession>A0ABQ7TPA6</accession>
<keyword evidence="7" id="KW-0812">Transmembrane</keyword>
<dbReference type="InterPro" id="IPR036396">
    <property type="entry name" value="Cyt_P450_sf"/>
</dbReference>
<evidence type="ECO:0000256" key="3">
    <source>
        <dbReference type="ARBA" id="ARBA00022617"/>
    </source>
</evidence>
<dbReference type="Pfam" id="PF00067">
    <property type="entry name" value="p450"/>
    <property type="match status" value="1"/>
</dbReference>
<keyword evidence="7" id="KW-0472">Membrane</keyword>
<name>A0ABQ7TPA6_PHRPL</name>
<dbReference type="PANTHER" id="PTHR24300:SF153">
    <property type="entry name" value="CYTOCHROME P450 2G1-LIKE-RELATED"/>
    <property type="match status" value="1"/>
</dbReference>
<evidence type="ECO:0000256" key="1">
    <source>
        <dbReference type="ARBA" id="ARBA00001971"/>
    </source>
</evidence>
<comment type="cofactor">
    <cofactor evidence="1">
        <name>heme</name>
        <dbReference type="ChEBI" id="CHEBI:30413"/>
    </cofactor>
</comment>
<comment type="similarity">
    <text evidence="2 6">Belongs to the cytochrome P450 family.</text>
</comment>
<reference evidence="8 9" key="1">
    <citation type="journal article" date="2022" name="Gigascience">
        <title>A chromosome-level genome assembly and annotation of the desert horned lizard, Phrynosoma platyrhinos, provides insight into chromosomal rearrangements among reptiles.</title>
        <authorList>
            <person name="Koochekian N."/>
            <person name="Ascanio A."/>
            <person name="Farleigh K."/>
            <person name="Card D.C."/>
            <person name="Schield D.R."/>
            <person name="Castoe T.A."/>
            <person name="Jezkova T."/>
        </authorList>
    </citation>
    <scope>NUCLEOTIDE SEQUENCE [LARGE SCALE GENOMIC DNA]</scope>
    <source>
        <strain evidence="8">NK-2021</strain>
    </source>
</reference>
<dbReference type="SUPFAM" id="SSF48264">
    <property type="entry name" value="Cytochrome P450"/>
    <property type="match status" value="1"/>
</dbReference>
<gene>
    <name evidence="8" type="ORF">JD844_006083</name>
</gene>
<keyword evidence="6" id="KW-0560">Oxidoreductase</keyword>
<dbReference type="PANTHER" id="PTHR24300">
    <property type="entry name" value="CYTOCHROME P450 508A4-RELATED"/>
    <property type="match status" value="1"/>
</dbReference>
<keyword evidence="4 6" id="KW-0479">Metal-binding</keyword>
<evidence type="ECO:0000256" key="2">
    <source>
        <dbReference type="ARBA" id="ARBA00010617"/>
    </source>
</evidence>
<comment type="caution">
    <text evidence="8">The sequence shown here is derived from an EMBL/GenBank/DDBJ whole genome shotgun (WGS) entry which is preliminary data.</text>
</comment>
<evidence type="ECO:0000313" key="8">
    <source>
        <dbReference type="EMBL" id="KAH0631647.1"/>
    </source>
</evidence>
<protein>
    <submittedName>
        <fullName evidence="8">Uncharacterized protein</fullName>
    </submittedName>
</protein>
<dbReference type="InterPro" id="IPR050182">
    <property type="entry name" value="Cytochrome_P450_fam2"/>
</dbReference>
<evidence type="ECO:0000256" key="6">
    <source>
        <dbReference type="RuleBase" id="RU000461"/>
    </source>
</evidence>
<dbReference type="PRINTS" id="PR00463">
    <property type="entry name" value="EP450I"/>
</dbReference>